<dbReference type="PROSITE" id="PS51471">
    <property type="entry name" value="FE2OG_OXY"/>
    <property type="match status" value="1"/>
</dbReference>
<evidence type="ECO:0000259" key="7">
    <source>
        <dbReference type="PROSITE" id="PS51471"/>
    </source>
</evidence>
<dbReference type="PANTHER" id="PTHR10869">
    <property type="entry name" value="PROLYL 4-HYDROXYLASE ALPHA SUBUNIT"/>
    <property type="match status" value="1"/>
</dbReference>
<evidence type="ECO:0000256" key="2">
    <source>
        <dbReference type="ARBA" id="ARBA00022723"/>
    </source>
</evidence>
<dbReference type="Proteomes" id="UP001530377">
    <property type="component" value="Unassembled WGS sequence"/>
</dbReference>
<dbReference type="EMBL" id="JALLPB020000654">
    <property type="protein sequence ID" value="KAL3807260.1"/>
    <property type="molecule type" value="Genomic_DNA"/>
</dbReference>
<dbReference type="InterPro" id="IPR045054">
    <property type="entry name" value="P4HA-like"/>
</dbReference>
<dbReference type="Pfam" id="PF13640">
    <property type="entry name" value="2OG-FeII_Oxy_3"/>
    <property type="match status" value="1"/>
</dbReference>
<keyword evidence="3" id="KW-0223">Dioxygenase</keyword>
<evidence type="ECO:0000256" key="5">
    <source>
        <dbReference type="ARBA" id="ARBA00023004"/>
    </source>
</evidence>
<evidence type="ECO:0000256" key="6">
    <source>
        <dbReference type="SAM" id="MobiDB-lite"/>
    </source>
</evidence>
<evidence type="ECO:0000256" key="3">
    <source>
        <dbReference type="ARBA" id="ARBA00022964"/>
    </source>
</evidence>
<sequence length="630" mass="68221">MKYDSHDNEAKFVGGGGHEEKKDEEGDSGGGGGDFEYDDKRRPVSSSSSSGWASPGRSFTSAIPNNLQRETNFNDGIGGGFVFPPNELSDATMQHDPVDPPEDCCLQVRASMAAARQQLEYGLMTSSPCSLQLDAAHHQRELQSVATATAALQPAFLGPAMAVNFANPLVASQIQLHALWQQNHQQAAMTVAPNPFGVATGVAAPATDGGSRIVPAAPPFEPTNHHHHNHHPRMFAMEAGGMATFGIDSVAADQKAVASSSSPSSANPNVGATTTTTAVAPTFATTFAVTPDLTTSVHAAYHPHFVNVRALFSPQMTIPHYVPPTCATWGAGALVPVLSVQDRPLVPPIYNGINPNYPGVSLLHAHPPIFVVQDFLSHAECDFLIEAASDAFQPAPVVGRGSGEVSPSRTSSTCYLAREDLPEYLRKVALLTGKPPEHCELPQVGRYLPGEQYLQHFDAFDLTNEDGRRFAANGGQRTVTLLVYLNDVTRGGATAFTNLNVEVRPRRGMAVVFFPSTLDGLLDRMALHAALPAVDVKYVSQVWIRQSNYEGRPSKRLPRPMVAGLQEMRDALEQQRRAMGQLQQQQQQQKFALLCPQLAQQQLDHHIHAHSDHLQLQQLHQLGFHQRMEG</sequence>
<feature type="region of interest" description="Disordered" evidence="6">
    <location>
        <begin position="1"/>
        <end position="64"/>
    </location>
</feature>
<name>A0ABD3R385_9STRA</name>
<comment type="caution">
    <text evidence="8">The sequence shown here is derived from an EMBL/GenBank/DDBJ whole genome shotgun (WGS) entry which is preliminary data.</text>
</comment>
<keyword evidence="4" id="KW-0560">Oxidoreductase</keyword>
<dbReference type="InterPro" id="IPR044862">
    <property type="entry name" value="Pro_4_hyd_alph_FE2OG_OXY"/>
</dbReference>
<dbReference type="GO" id="GO:0046872">
    <property type="term" value="F:metal ion binding"/>
    <property type="evidence" value="ECO:0007669"/>
    <property type="project" value="UniProtKB-KW"/>
</dbReference>
<evidence type="ECO:0000256" key="1">
    <source>
        <dbReference type="ARBA" id="ARBA00001961"/>
    </source>
</evidence>
<organism evidence="8 9">
    <name type="scientific">Cyclostephanos tholiformis</name>
    <dbReference type="NCBI Taxonomy" id="382380"/>
    <lineage>
        <taxon>Eukaryota</taxon>
        <taxon>Sar</taxon>
        <taxon>Stramenopiles</taxon>
        <taxon>Ochrophyta</taxon>
        <taxon>Bacillariophyta</taxon>
        <taxon>Coscinodiscophyceae</taxon>
        <taxon>Thalassiosirophycidae</taxon>
        <taxon>Stephanodiscales</taxon>
        <taxon>Stephanodiscaceae</taxon>
        <taxon>Cyclostephanos</taxon>
    </lineage>
</organism>
<dbReference type="GO" id="GO:0051213">
    <property type="term" value="F:dioxygenase activity"/>
    <property type="evidence" value="ECO:0007669"/>
    <property type="project" value="UniProtKB-KW"/>
</dbReference>
<accession>A0ABD3R385</accession>
<proteinExistence type="predicted"/>
<feature type="compositionally biased region" description="Basic and acidic residues" evidence="6">
    <location>
        <begin position="1"/>
        <end position="10"/>
    </location>
</feature>
<dbReference type="PANTHER" id="PTHR10869:SF229">
    <property type="entry name" value="PROLYL 4-HYDROXYLASE ALPHA SUBUNIT DOMAIN-CONTAINING PROTEIN"/>
    <property type="match status" value="1"/>
</dbReference>
<reference evidence="8 9" key="1">
    <citation type="submission" date="2024-10" db="EMBL/GenBank/DDBJ databases">
        <title>Updated reference genomes for cyclostephanoid diatoms.</title>
        <authorList>
            <person name="Roberts W.R."/>
            <person name="Alverson A.J."/>
        </authorList>
    </citation>
    <scope>NUCLEOTIDE SEQUENCE [LARGE SCALE GENOMIC DNA]</scope>
    <source>
        <strain evidence="8 9">AJA228-03</strain>
    </source>
</reference>
<evidence type="ECO:0000256" key="4">
    <source>
        <dbReference type="ARBA" id="ARBA00023002"/>
    </source>
</evidence>
<keyword evidence="2" id="KW-0479">Metal-binding</keyword>
<dbReference type="AlphaFoldDB" id="A0ABD3R385"/>
<feature type="domain" description="Fe2OG dioxygenase" evidence="7">
    <location>
        <begin position="435"/>
        <end position="546"/>
    </location>
</feature>
<dbReference type="Gene3D" id="2.60.120.620">
    <property type="entry name" value="q2cbj1_9rhob like domain"/>
    <property type="match status" value="1"/>
</dbReference>
<comment type="cofactor">
    <cofactor evidence="1">
        <name>L-ascorbate</name>
        <dbReference type="ChEBI" id="CHEBI:38290"/>
    </cofactor>
</comment>
<gene>
    <name evidence="8" type="ORF">ACHAXA_004636</name>
</gene>
<keyword evidence="5" id="KW-0408">Iron</keyword>
<dbReference type="InterPro" id="IPR005123">
    <property type="entry name" value="Oxoglu/Fe-dep_dioxygenase_dom"/>
</dbReference>
<dbReference type="SMART" id="SM00702">
    <property type="entry name" value="P4Hc"/>
    <property type="match status" value="1"/>
</dbReference>
<keyword evidence="9" id="KW-1185">Reference proteome</keyword>
<protein>
    <recommendedName>
        <fullName evidence="7">Fe2OG dioxygenase domain-containing protein</fullName>
    </recommendedName>
</protein>
<dbReference type="InterPro" id="IPR006620">
    <property type="entry name" value="Pro_4_hyd_alph"/>
</dbReference>
<evidence type="ECO:0000313" key="8">
    <source>
        <dbReference type="EMBL" id="KAL3807260.1"/>
    </source>
</evidence>
<evidence type="ECO:0000313" key="9">
    <source>
        <dbReference type="Proteomes" id="UP001530377"/>
    </source>
</evidence>